<name>A0A974CAF0_XENLA</name>
<dbReference type="EMBL" id="CM004480">
    <property type="protein sequence ID" value="OCT69655.1"/>
    <property type="molecule type" value="Genomic_DNA"/>
</dbReference>
<organism evidence="2 3">
    <name type="scientific">Xenopus laevis</name>
    <name type="common">African clawed frog</name>
    <dbReference type="NCBI Taxonomy" id="8355"/>
    <lineage>
        <taxon>Eukaryota</taxon>
        <taxon>Metazoa</taxon>
        <taxon>Chordata</taxon>
        <taxon>Craniata</taxon>
        <taxon>Vertebrata</taxon>
        <taxon>Euteleostomi</taxon>
        <taxon>Amphibia</taxon>
        <taxon>Batrachia</taxon>
        <taxon>Anura</taxon>
        <taxon>Pipoidea</taxon>
        <taxon>Pipidae</taxon>
        <taxon>Xenopodinae</taxon>
        <taxon>Xenopus</taxon>
        <taxon>Xenopus</taxon>
    </lineage>
</organism>
<evidence type="ECO:0000256" key="1">
    <source>
        <dbReference type="SAM" id="MobiDB-lite"/>
    </source>
</evidence>
<dbReference type="AlphaFoldDB" id="A0A974CAF0"/>
<proteinExistence type="predicted"/>
<sequence length="244" mass="28349">MAPQYTHLFMAQLEENVVASCNTRPLTYLQFNQFPHYQLLGYNMYITMEPYRHPYTRKQQAALQALRYNRICSNLDERNKHLHSFWKSFVNQGSHPQVIDDQIHRATQIPRDTLLDYKEKTENNRTTTQSEGNDCHKSLPKTTKSATFLCNSNRCETANPSRAKIKIFMAFVYYMIICTGGSTGGRYIGDTGQKLYTKMNHHRHKTNTNHVKHQWGNTFAVKITVFGTFLNTISQVLHLGSDFM</sequence>
<gene>
    <name evidence="2" type="ORF">XELAEV_18040967mg</name>
</gene>
<evidence type="ECO:0008006" key="4">
    <source>
        <dbReference type="Google" id="ProtNLM"/>
    </source>
</evidence>
<evidence type="ECO:0000313" key="3">
    <source>
        <dbReference type="Proteomes" id="UP000694892"/>
    </source>
</evidence>
<protein>
    <recommendedName>
        <fullName evidence="4">GIY-YIG domain-containing protein</fullName>
    </recommendedName>
</protein>
<reference evidence="3" key="1">
    <citation type="journal article" date="2016" name="Nature">
        <title>Genome evolution in the allotetraploid frog Xenopus laevis.</title>
        <authorList>
            <person name="Session A.M."/>
            <person name="Uno Y."/>
            <person name="Kwon T."/>
            <person name="Chapman J.A."/>
            <person name="Toyoda A."/>
            <person name="Takahashi S."/>
            <person name="Fukui A."/>
            <person name="Hikosaka A."/>
            <person name="Suzuki A."/>
            <person name="Kondo M."/>
            <person name="van Heeringen S.J."/>
            <person name="Quigley I."/>
            <person name="Heinz S."/>
            <person name="Ogino H."/>
            <person name="Ochi H."/>
            <person name="Hellsten U."/>
            <person name="Lyons J.B."/>
            <person name="Simakov O."/>
            <person name="Putnam N."/>
            <person name="Stites J."/>
            <person name="Kuroki Y."/>
            <person name="Tanaka T."/>
            <person name="Michiue T."/>
            <person name="Watanabe M."/>
            <person name="Bogdanovic O."/>
            <person name="Lister R."/>
            <person name="Georgiou G."/>
            <person name="Paranjpe S.S."/>
            <person name="van Kruijsbergen I."/>
            <person name="Shu S."/>
            <person name="Carlson J."/>
            <person name="Kinoshita T."/>
            <person name="Ohta Y."/>
            <person name="Mawaribuchi S."/>
            <person name="Jenkins J."/>
            <person name="Grimwood J."/>
            <person name="Schmutz J."/>
            <person name="Mitros T."/>
            <person name="Mozaffari S.V."/>
            <person name="Suzuki Y."/>
            <person name="Haramoto Y."/>
            <person name="Yamamoto T.S."/>
            <person name="Takagi C."/>
            <person name="Heald R."/>
            <person name="Miller K."/>
            <person name="Haudenschild C."/>
            <person name="Kitzman J."/>
            <person name="Nakayama T."/>
            <person name="Izutsu Y."/>
            <person name="Robert J."/>
            <person name="Fortriede J."/>
            <person name="Burns K."/>
            <person name="Lotay V."/>
            <person name="Karimi K."/>
            <person name="Yasuoka Y."/>
            <person name="Dichmann D.S."/>
            <person name="Flajnik M.F."/>
            <person name="Houston D.W."/>
            <person name="Shendure J."/>
            <person name="DuPasquier L."/>
            <person name="Vize P.D."/>
            <person name="Zorn A.M."/>
            <person name="Ito M."/>
            <person name="Marcotte E.M."/>
            <person name="Wallingford J.B."/>
            <person name="Ito Y."/>
            <person name="Asashima M."/>
            <person name="Ueno N."/>
            <person name="Matsuda Y."/>
            <person name="Veenstra G.J."/>
            <person name="Fujiyama A."/>
            <person name="Harland R.M."/>
            <person name="Taira M."/>
            <person name="Rokhsar D.S."/>
        </authorList>
    </citation>
    <scope>NUCLEOTIDE SEQUENCE [LARGE SCALE GENOMIC DNA]</scope>
    <source>
        <strain evidence="3">J</strain>
    </source>
</reference>
<accession>A0A974CAF0</accession>
<dbReference type="Proteomes" id="UP000694892">
    <property type="component" value="Chromosome 8L"/>
</dbReference>
<feature type="region of interest" description="Disordered" evidence="1">
    <location>
        <begin position="119"/>
        <end position="138"/>
    </location>
</feature>
<evidence type="ECO:0000313" key="2">
    <source>
        <dbReference type="EMBL" id="OCT69655.1"/>
    </source>
</evidence>